<comment type="caution">
    <text evidence="1">The sequence shown here is derived from an EMBL/GenBank/DDBJ whole genome shotgun (WGS) entry which is preliminary data.</text>
</comment>
<feature type="non-terminal residue" evidence="1">
    <location>
        <position position="147"/>
    </location>
</feature>
<reference evidence="1" key="1">
    <citation type="submission" date="2022-07" db="EMBL/GenBank/DDBJ databases">
        <authorList>
            <person name="Trinca V."/>
            <person name="Uliana J.V.C."/>
            <person name="Torres T.T."/>
            <person name="Ward R.J."/>
            <person name="Monesi N."/>
        </authorList>
    </citation>
    <scope>NUCLEOTIDE SEQUENCE</scope>
    <source>
        <strain evidence="1">HSMRA1968</strain>
        <tissue evidence="1">Whole embryos</tissue>
    </source>
</reference>
<protein>
    <submittedName>
        <fullName evidence="1">Uncharacterized protein</fullName>
    </submittedName>
</protein>
<sequence>MVYGVKNFTGDLHVDNGACDAFIINGIDLSVLNETILKRSGAQRIDGTIEFNAIRLKRGSAKTVNLFGHKTSDFLTKSDQIIPGSITIHGNLIVNNIQVENIRANNTICNFDLGAIIEDTITTKPEAPESIITGEKIFRSHLTLENV</sequence>
<name>A0A9Q0MNQ4_9DIPT</name>
<organism evidence="1 2">
    <name type="scientific">Pseudolycoriella hygida</name>
    <dbReference type="NCBI Taxonomy" id="35572"/>
    <lineage>
        <taxon>Eukaryota</taxon>
        <taxon>Metazoa</taxon>
        <taxon>Ecdysozoa</taxon>
        <taxon>Arthropoda</taxon>
        <taxon>Hexapoda</taxon>
        <taxon>Insecta</taxon>
        <taxon>Pterygota</taxon>
        <taxon>Neoptera</taxon>
        <taxon>Endopterygota</taxon>
        <taxon>Diptera</taxon>
        <taxon>Nematocera</taxon>
        <taxon>Sciaroidea</taxon>
        <taxon>Sciaridae</taxon>
        <taxon>Pseudolycoriella</taxon>
    </lineage>
</organism>
<evidence type="ECO:0000313" key="1">
    <source>
        <dbReference type="EMBL" id="KAJ6633708.1"/>
    </source>
</evidence>
<keyword evidence="2" id="KW-1185">Reference proteome</keyword>
<dbReference type="Proteomes" id="UP001151699">
    <property type="component" value="Unassembled WGS sequence"/>
</dbReference>
<proteinExistence type="predicted"/>
<dbReference type="EMBL" id="WJQU01001785">
    <property type="protein sequence ID" value="KAJ6633708.1"/>
    <property type="molecule type" value="Genomic_DNA"/>
</dbReference>
<accession>A0A9Q0MNQ4</accession>
<evidence type="ECO:0000313" key="2">
    <source>
        <dbReference type="Proteomes" id="UP001151699"/>
    </source>
</evidence>
<dbReference type="OrthoDB" id="188713at2759"/>
<dbReference type="AlphaFoldDB" id="A0A9Q0MNQ4"/>
<gene>
    <name evidence="1" type="ORF">Bhyg_15534</name>
</gene>